<proteinExistence type="inferred from homology"/>
<reference evidence="3" key="2">
    <citation type="journal article" date="2023" name="Science">
        <title>Genomic signatures of disease resistance in endangered staghorn corals.</title>
        <authorList>
            <person name="Vollmer S.V."/>
            <person name="Selwyn J.D."/>
            <person name="Despard B.A."/>
            <person name="Roesel C.L."/>
        </authorList>
    </citation>
    <scope>NUCLEOTIDE SEQUENCE</scope>
    <source>
        <strain evidence="3">K2</strain>
    </source>
</reference>
<evidence type="ECO:0000313" key="4">
    <source>
        <dbReference type="Proteomes" id="UP001249851"/>
    </source>
</evidence>
<gene>
    <name evidence="3" type="ORF">P5673_004449</name>
</gene>
<feature type="region of interest" description="Disordered" evidence="2">
    <location>
        <begin position="419"/>
        <end position="438"/>
    </location>
</feature>
<reference evidence="3" key="1">
    <citation type="journal article" date="2023" name="G3 (Bethesda)">
        <title>Whole genome assembly and annotation of the endangered Caribbean coral Acropora cervicornis.</title>
        <authorList>
            <person name="Selwyn J.D."/>
            <person name="Vollmer S.V."/>
        </authorList>
    </citation>
    <scope>NUCLEOTIDE SEQUENCE</scope>
    <source>
        <strain evidence="3">K2</strain>
    </source>
</reference>
<dbReference type="PANTHER" id="PTHR21562">
    <property type="entry name" value="NOTUM-RELATED"/>
    <property type="match status" value="1"/>
</dbReference>
<accession>A0AAD9R107</accession>
<protein>
    <submittedName>
        <fullName evidence="3">Palmitoleoyl-protein carboxylesterase notum1a</fullName>
    </submittedName>
</protein>
<evidence type="ECO:0000256" key="2">
    <source>
        <dbReference type="SAM" id="MobiDB-lite"/>
    </source>
</evidence>
<dbReference type="Pfam" id="PF03283">
    <property type="entry name" value="PAE"/>
    <property type="match status" value="1"/>
</dbReference>
<dbReference type="Proteomes" id="UP001249851">
    <property type="component" value="Unassembled WGS sequence"/>
</dbReference>
<sequence length="438" mass="48651">MYLLLQFRVFAVCLIGVLVSLVSVNCTLDDTIAELTSQLAHLAKTCSPKAVSEMRLRTFHADPDARCNDGSPAGYYFRRSHGSKRWLVYLEGGGFCSSLSSCQERMRNTSMLMSSKAWSPTKIGIGILSTDPQENPSWWNATHVFVPYCSSDAWSGNASRGEFSFLGTRILDKVFDDLLLRGLYNAKHLLIAGSSAGGIGVILNLDRIAKRIQASGSTVQVRGLADSGWYLIGDHRPLTRRCLRRGVNNCPPPLAIVQGIRFWGGIVPEDCARRYPSEKWKCYFGEYVYKTDDKSPKHSPLFVFQWLYDVVQLVWTAFGTFTIPRELGELTIDPQKLLSNGTKLRESFNRSGGLQCAVFAPSCLSHTILTRNDWLTVKVAGKNLNDALEDWYQYPDPSSATCTPLIENSCNYPQCSETCPTPDFSSTSTGSDNSPRSP</sequence>
<dbReference type="PANTHER" id="PTHR21562:SF122">
    <property type="entry name" value="PALMITOLEOYL-PROTEIN CARBOXYLESTERASE NOTUM"/>
    <property type="match status" value="1"/>
</dbReference>
<comment type="caution">
    <text evidence="3">The sequence shown here is derived from an EMBL/GenBank/DDBJ whole genome shotgun (WGS) entry which is preliminary data.</text>
</comment>
<dbReference type="InterPro" id="IPR004963">
    <property type="entry name" value="PAE/NOTUM"/>
</dbReference>
<evidence type="ECO:0000256" key="1">
    <source>
        <dbReference type="ARBA" id="ARBA00010213"/>
    </source>
</evidence>
<evidence type="ECO:0000313" key="3">
    <source>
        <dbReference type="EMBL" id="KAK2570756.1"/>
    </source>
</evidence>
<keyword evidence="4" id="KW-1185">Reference proteome</keyword>
<organism evidence="3 4">
    <name type="scientific">Acropora cervicornis</name>
    <name type="common">Staghorn coral</name>
    <dbReference type="NCBI Taxonomy" id="6130"/>
    <lineage>
        <taxon>Eukaryota</taxon>
        <taxon>Metazoa</taxon>
        <taxon>Cnidaria</taxon>
        <taxon>Anthozoa</taxon>
        <taxon>Hexacorallia</taxon>
        <taxon>Scleractinia</taxon>
        <taxon>Astrocoeniina</taxon>
        <taxon>Acroporidae</taxon>
        <taxon>Acropora</taxon>
    </lineage>
</organism>
<dbReference type="AlphaFoldDB" id="A0AAD9R107"/>
<comment type="similarity">
    <text evidence="1">Belongs to the pectinacetylesterase family. Notum subfamily.</text>
</comment>
<name>A0AAD9R107_ACRCE</name>
<dbReference type="EMBL" id="JARQWQ010000007">
    <property type="protein sequence ID" value="KAK2570756.1"/>
    <property type="molecule type" value="Genomic_DNA"/>
</dbReference>
<dbReference type="GO" id="GO:0016787">
    <property type="term" value="F:hydrolase activity"/>
    <property type="evidence" value="ECO:0007669"/>
    <property type="project" value="InterPro"/>
</dbReference>